<proteinExistence type="predicted"/>
<evidence type="ECO:0000259" key="3">
    <source>
        <dbReference type="Pfam" id="PF05065"/>
    </source>
</evidence>
<dbReference type="NCBIfam" id="TIGR01554">
    <property type="entry name" value="major_cap_HK97"/>
    <property type="match status" value="1"/>
</dbReference>
<dbReference type="SUPFAM" id="SSF56563">
    <property type="entry name" value="Major capsid protein gp5"/>
    <property type="match status" value="1"/>
</dbReference>
<feature type="domain" description="Phage capsid-like C-terminal" evidence="3">
    <location>
        <begin position="98"/>
        <end position="369"/>
    </location>
</feature>
<sequence>MAEKSVKEMIYEMNNTYDHLKKGLEGKASAEEIERMQDALDNLEAKMQNVNFGSHETKQEMTKEDMEYKSAFDNYIRTGATNELLEKKAMSTDSNPDGGYLINPIMANKIIERVREVSPIRQIANIVQISNANEYKVPKEDRTDLNAGWVGERENRPETATGKLQMVSIPLHEQYAQPGVTRRLLTDSAFAWEGYISKKIFNKFARMEGQAFVNGDGVNKPKGFLYEPEKQGIQVIEKKLDFDGLIDLQSELLEEYLAGAQWVLNRFTLRDIRKLKNTNGDYIWQPSTQVGAPSTILEYGYKLATDMPIPKTGEYSVAFGNFKDAYTIVDGAGMYMLRDEYTKKPNILFYTTRRVGGGLEMEDAIKVLKQGK</sequence>
<dbReference type="Gene3D" id="3.30.2400.10">
    <property type="entry name" value="Major capsid protein gp5"/>
    <property type="match status" value="1"/>
</dbReference>
<reference evidence="4 5" key="1">
    <citation type="submission" date="2019-04" db="EMBL/GenBank/DDBJ databases">
        <title>Genome sequencing of Clostridium botulinum Groups I-IV and Clostridium butyricum.</title>
        <authorList>
            <person name="Brunt J."/>
            <person name="Van Vliet A.H.M."/>
            <person name="Stringer S.C."/>
            <person name="Carter A.T."/>
            <person name="Peck M.W."/>
        </authorList>
    </citation>
    <scope>NUCLEOTIDE SEQUENCE [LARGE SCALE GENOMIC DNA]</scope>
    <source>
        <strain evidence="4 5">IFR 18/094</strain>
    </source>
</reference>
<protein>
    <submittedName>
        <fullName evidence="4">Phage major capsid protein</fullName>
    </submittedName>
</protein>
<comment type="caution">
    <text evidence="4">The sequence shown here is derived from an EMBL/GenBank/DDBJ whole genome shotgun (WGS) entry which is preliminary data.</text>
</comment>
<keyword evidence="2" id="KW-0175">Coiled coil</keyword>
<dbReference type="Proteomes" id="UP000473885">
    <property type="component" value="Unassembled WGS sequence"/>
</dbReference>
<accession>A0A6M0RDU8</accession>
<evidence type="ECO:0000256" key="2">
    <source>
        <dbReference type="SAM" id="Coils"/>
    </source>
</evidence>
<keyword evidence="5" id="KW-1185">Reference proteome</keyword>
<dbReference type="EMBL" id="SXDP01000013">
    <property type="protein sequence ID" value="NEZ47789.1"/>
    <property type="molecule type" value="Genomic_DNA"/>
</dbReference>
<dbReference type="Gene3D" id="3.30.2320.10">
    <property type="entry name" value="hypothetical protein PF0899 domain"/>
    <property type="match status" value="1"/>
</dbReference>
<comment type="subcellular location">
    <subcellularLocation>
        <location evidence="1">Virion</location>
    </subcellularLocation>
</comment>
<organism evidence="4 5">
    <name type="scientific">Clostridium niameyense</name>
    <dbReference type="NCBI Taxonomy" id="1622073"/>
    <lineage>
        <taxon>Bacteria</taxon>
        <taxon>Bacillati</taxon>
        <taxon>Bacillota</taxon>
        <taxon>Clostridia</taxon>
        <taxon>Eubacteriales</taxon>
        <taxon>Clostridiaceae</taxon>
        <taxon>Clostridium</taxon>
    </lineage>
</organism>
<evidence type="ECO:0000313" key="4">
    <source>
        <dbReference type="EMBL" id="NEZ47789.1"/>
    </source>
</evidence>
<dbReference type="Pfam" id="PF05065">
    <property type="entry name" value="Phage_capsid"/>
    <property type="match status" value="1"/>
</dbReference>
<evidence type="ECO:0000313" key="5">
    <source>
        <dbReference type="Proteomes" id="UP000473885"/>
    </source>
</evidence>
<evidence type="ECO:0000256" key="1">
    <source>
        <dbReference type="ARBA" id="ARBA00004328"/>
    </source>
</evidence>
<dbReference type="InterPro" id="IPR054612">
    <property type="entry name" value="Phage_capsid-like_C"/>
</dbReference>
<dbReference type="AlphaFoldDB" id="A0A6M0RDU8"/>
<dbReference type="InterPro" id="IPR024455">
    <property type="entry name" value="Phage_capsid"/>
</dbReference>
<dbReference type="RefSeq" id="WP_163249677.1">
    <property type="nucleotide sequence ID" value="NZ_SXDP01000013.1"/>
</dbReference>
<name>A0A6M0RDU8_9CLOT</name>
<feature type="coiled-coil region" evidence="2">
    <location>
        <begin position="26"/>
        <end position="53"/>
    </location>
</feature>
<gene>
    <name evidence="4" type="ORF">FDF74_11415</name>
</gene>